<reference evidence="3" key="1">
    <citation type="journal article" date="2016" name="Mol. Biol. Evol.">
        <title>Comparative Genomics of Early-Diverging Mushroom-Forming Fungi Provides Insights into the Origins of Lignocellulose Decay Capabilities.</title>
        <authorList>
            <person name="Nagy L.G."/>
            <person name="Riley R."/>
            <person name="Tritt A."/>
            <person name="Adam C."/>
            <person name="Daum C."/>
            <person name="Floudas D."/>
            <person name="Sun H."/>
            <person name="Yadav J.S."/>
            <person name="Pangilinan J."/>
            <person name="Larsson K.H."/>
            <person name="Matsuura K."/>
            <person name="Barry K."/>
            <person name="Labutti K."/>
            <person name="Kuo R."/>
            <person name="Ohm R.A."/>
            <person name="Bhattacharya S.S."/>
            <person name="Shirouzu T."/>
            <person name="Yoshinaga Y."/>
            <person name="Martin F.M."/>
            <person name="Grigoriev I.V."/>
            <person name="Hibbett D.S."/>
        </authorList>
    </citation>
    <scope>NUCLEOTIDE SEQUENCE [LARGE SCALE GENOMIC DNA]</scope>
    <source>
        <strain evidence="3">CBS 109695</strain>
    </source>
</reference>
<feature type="transmembrane region" description="Helical" evidence="1">
    <location>
        <begin position="205"/>
        <end position="225"/>
    </location>
</feature>
<feature type="transmembrane region" description="Helical" evidence="1">
    <location>
        <begin position="231"/>
        <end position="251"/>
    </location>
</feature>
<accession>A0A166WED3</accession>
<feature type="transmembrane region" description="Helical" evidence="1">
    <location>
        <begin position="164"/>
        <end position="184"/>
    </location>
</feature>
<dbReference type="PANTHER" id="PTHR40465:SF1">
    <property type="entry name" value="DUF6534 DOMAIN-CONTAINING PROTEIN"/>
    <property type="match status" value="1"/>
</dbReference>
<dbReference type="AlphaFoldDB" id="A0A166WED3"/>
<keyword evidence="1" id="KW-0812">Transmembrane</keyword>
<organism evidence="3">
    <name type="scientific">Athelia psychrophila</name>
    <dbReference type="NCBI Taxonomy" id="1759441"/>
    <lineage>
        <taxon>Eukaryota</taxon>
        <taxon>Fungi</taxon>
        <taxon>Dikarya</taxon>
        <taxon>Basidiomycota</taxon>
        <taxon>Agaricomycotina</taxon>
        <taxon>Agaricomycetes</taxon>
        <taxon>Agaricomycetidae</taxon>
        <taxon>Atheliales</taxon>
        <taxon>Atheliaceae</taxon>
        <taxon>Athelia</taxon>
    </lineage>
</organism>
<dbReference type="STRING" id="436010.A0A166WED3"/>
<protein>
    <recommendedName>
        <fullName evidence="2">DUF6534 domain-containing protein</fullName>
    </recommendedName>
</protein>
<feature type="transmembrane region" description="Helical" evidence="1">
    <location>
        <begin position="122"/>
        <end position="144"/>
    </location>
</feature>
<evidence type="ECO:0000256" key="1">
    <source>
        <dbReference type="SAM" id="Phobius"/>
    </source>
</evidence>
<keyword evidence="1" id="KW-1133">Transmembrane helix</keyword>
<sequence>MSVADFNFNPTLGAALCGFAVSSVMYGVLSTQVWVYLMQWCSYDKFVKYLVAVIWVLETVDQCFIGHFVYYYTITNYGNPLMLLFGKPVWTVVMQIVLGSVVGTLVKTAFSVRVWRVSGHNYIITLFLLLMTYAQLGLAIYYTYKCFGLSTLEEVSQLKLLASLALGSGVVTDICIAATLCFYLQRLRTNFSKSNAIVRGLTIHAIDTGVVTSALSITTLVLYHIDSTDFRFMAVYFALSKMYATAFLSSLNSRTDIAKNLSSRATDILSDYDLRDTGRQRTTQGNTSFFAAELQVKIDVEQQVDGSSYAIDPWNRDHVAKQGYAI</sequence>
<evidence type="ECO:0000259" key="2">
    <source>
        <dbReference type="Pfam" id="PF20152"/>
    </source>
</evidence>
<feature type="transmembrane region" description="Helical" evidence="1">
    <location>
        <begin position="12"/>
        <end position="37"/>
    </location>
</feature>
<gene>
    <name evidence="3" type="ORF">FIBSPDRAFT_312909</name>
</gene>
<feature type="transmembrane region" description="Helical" evidence="1">
    <location>
        <begin position="92"/>
        <end position="110"/>
    </location>
</feature>
<dbReference type="Pfam" id="PF20152">
    <property type="entry name" value="DUF6534"/>
    <property type="match status" value="1"/>
</dbReference>
<keyword evidence="1" id="KW-0472">Membrane</keyword>
<name>A0A166WED3_9AGAM</name>
<evidence type="ECO:0000313" key="3">
    <source>
        <dbReference type="EMBL" id="KZP33676.1"/>
    </source>
</evidence>
<dbReference type="EMBL" id="KV417482">
    <property type="protein sequence ID" value="KZP33676.1"/>
    <property type="molecule type" value="Genomic_DNA"/>
</dbReference>
<dbReference type="PANTHER" id="PTHR40465">
    <property type="entry name" value="CHROMOSOME 1, WHOLE GENOME SHOTGUN SEQUENCE"/>
    <property type="match status" value="1"/>
</dbReference>
<dbReference type="InterPro" id="IPR045339">
    <property type="entry name" value="DUF6534"/>
</dbReference>
<dbReference type="OrthoDB" id="3190888at2759"/>
<feature type="transmembrane region" description="Helical" evidence="1">
    <location>
        <begin position="49"/>
        <end position="72"/>
    </location>
</feature>
<proteinExistence type="predicted"/>
<feature type="domain" description="DUF6534" evidence="2">
    <location>
        <begin position="170"/>
        <end position="255"/>
    </location>
</feature>